<evidence type="ECO:0000256" key="1">
    <source>
        <dbReference type="ARBA" id="ARBA00004395"/>
    </source>
</evidence>
<protein>
    <recommendedName>
        <fullName evidence="3 9">Conserved oligomeric Golgi complex subunit 6</fullName>
        <shortName evidence="9">COG complex subunit 6</shortName>
    </recommendedName>
    <alternativeName>
        <fullName evidence="8 9">Component of oligomeric Golgi complex 6</fullName>
    </alternativeName>
</protein>
<feature type="region of interest" description="Disordered" evidence="10">
    <location>
        <begin position="308"/>
        <end position="355"/>
    </location>
</feature>
<keyword evidence="6 9" id="KW-0333">Golgi apparatus</keyword>
<evidence type="ECO:0000256" key="3">
    <source>
        <dbReference type="ARBA" id="ARBA00020973"/>
    </source>
</evidence>
<feature type="compositionally biased region" description="Low complexity" evidence="10">
    <location>
        <begin position="325"/>
        <end position="341"/>
    </location>
</feature>
<evidence type="ECO:0000256" key="4">
    <source>
        <dbReference type="ARBA" id="ARBA00022448"/>
    </source>
</evidence>
<evidence type="ECO:0000259" key="12">
    <source>
        <dbReference type="Pfam" id="PF20653"/>
    </source>
</evidence>
<dbReference type="SMART" id="SM01087">
    <property type="entry name" value="COG6"/>
    <property type="match status" value="1"/>
</dbReference>
<dbReference type="GO" id="GO:0015031">
    <property type="term" value="P:protein transport"/>
    <property type="evidence" value="ECO:0007669"/>
    <property type="project" value="UniProtKB-KW"/>
</dbReference>
<comment type="similarity">
    <text evidence="2 9">Belongs to the COG6 family.</text>
</comment>
<evidence type="ECO:0000256" key="10">
    <source>
        <dbReference type="SAM" id="MobiDB-lite"/>
    </source>
</evidence>
<comment type="function">
    <text evidence="9">Required for normal Golgi function.</text>
</comment>
<feature type="compositionally biased region" description="Gly residues" evidence="10">
    <location>
        <begin position="308"/>
        <end position="324"/>
    </location>
</feature>
<evidence type="ECO:0000259" key="11">
    <source>
        <dbReference type="Pfam" id="PF06419"/>
    </source>
</evidence>
<keyword evidence="4 9" id="KW-0813">Transport</keyword>
<dbReference type="GeneID" id="25738714"/>
<evidence type="ECO:0000256" key="2">
    <source>
        <dbReference type="ARBA" id="ARBA00011023"/>
    </source>
</evidence>
<sequence>MASALAPGLARKVKKILEIKTESPELVSALSTLSGFYDQNGAAERRQLRSAVERRGLDINRQFLDAAETVIRSLDDVQAQLDALAASCTSMTEAVASAKTSGGALLAEADKLGREAAAVESKAALVEQFLEQYQLTPEEVAALQGGQVGPAFFGALARVRAIHDNCRQLLRSHHQRAGLELMDQMSHYQEGAYEHLCRWVQSECRNLGEHDAPEVDPTLTAAVAALRQRPVLFKYCAEEVASARHGALFQRFVVALTRGGPGGVPAPIEIHAHDPRRYVADMMAWAHQALAGEREFVMALFGEGGDDGSGGFGASSGGGGGFAGPEGQQQQQQQQQQRGSDPSGGGGGGGGGGGDAPSSVALLDRIFEGVCRPLRVRVEQVIMMSPPLLLCFQLSQLGAFYHDLVSRILGPSAALSTTLAGCRDMARRAFFEQLRAAGDRLLRAPPAPAADLLPPPQVAATLATLSEIVAAHEGALGGSAAGGDGGGGGDEGMSQVLDAVLEPMLEMCRRSSEALRPDSGARLDEAPAQLDPSAQPAFLLNCVSAAQAALAPHACCAPRAAALAGAAEELVRQLVRGEVARLLGRCGLAEVAERVRLYKASGGGSGPLASDPSLSLHTVSEALRSFFVLVSSPDALPEFRSVQQPRLRGEAIARVASSLAEAYDLVYTMLGDPSSGYPEAGGAAGIKHTPAQVRTILGVAG</sequence>
<evidence type="ECO:0000256" key="7">
    <source>
        <dbReference type="ARBA" id="ARBA00023136"/>
    </source>
</evidence>
<dbReference type="OrthoDB" id="272987at2759"/>
<dbReference type="GO" id="GO:0006891">
    <property type="term" value="P:intra-Golgi vesicle-mediated transport"/>
    <property type="evidence" value="ECO:0007669"/>
    <property type="project" value="UniProtKB-UniRule"/>
</dbReference>
<keyword evidence="7 9" id="KW-0472">Membrane</keyword>
<gene>
    <name evidence="13" type="ORF">MNEG_5837</name>
</gene>
<dbReference type="PANTHER" id="PTHR21506:SF0">
    <property type="entry name" value="CONSERVED OLIGOMERIC GOLGI COMPLEX SUBUNIT 6"/>
    <property type="match status" value="1"/>
</dbReference>
<dbReference type="Pfam" id="PF20653">
    <property type="entry name" value="COG6_C"/>
    <property type="match status" value="1"/>
</dbReference>
<evidence type="ECO:0000256" key="9">
    <source>
        <dbReference type="RuleBase" id="RU365075"/>
    </source>
</evidence>
<keyword evidence="5 9" id="KW-0653">Protein transport</keyword>
<dbReference type="InterPro" id="IPR010490">
    <property type="entry name" value="COG6"/>
</dbReference>
<comment type="subcellular location">
    <subcellularLocation>
        <location evidence="1 9">Golgi apparatus membrane</location>
        <topology evidence="1 9">Peripheral membrane protein</topology>
    </subcellularLocation>
</comment>
<dbReference type="GO" id="GO:0000139">
    <property type="term" value="C:Golgi membrane"/>
    <property type="evidence" value="ECO:0007669"/>
    <property type="project" value="UniProtKB-SubCell"/>
</dbReference>
<evidence type="ECO:0000256" key="6">
    <source>
        <dbReference type="ARBA" id="ARBA00023034"/>
    </source>
</evidence>
<feature type="domain" description="Conserved oligomeric complex COG6 N-terminal" evidence="11">
    <location>
        <begin position="33"/>
        <end position="145"/>
    </location>
</feature>
<comment type="subunit">
    <text evidence="9">Component of the conserved oligomeric Golgi complex.</text>
</comment>
<dbReference type="GO" id="GO:0017119">
    <property type="term" value="C:Golgi transport complex"/>
    <property type="evidence" value="ECO:0007669"/>
    <property type="project" value="UniProtKB-UniRule"/>
</dbReference>
<dbReference type="Proteomes" id="UP000054498">
    <property type="component" value="Unassembled WGS sequence"/>
</dbReference>
<dbReference type="PANTHER" id="PTHR21506">
    <property type="entry name" value="COMPONENT OF OLIGOMERIC GOLGI COMPLEX 6"/>
    <property type="match status" value="1"/>
</dbReference>
<dbReference type="EMBL" id="KK101117">
    <property type="protein sequence ID" value="KIZ02121.1"/>
    <property type="molecule type" value="Genomic_DNA"/>
</dbReference>
<dbReference type="RefSeq" id="XP_013901140.1">
    <property type="nucleotide sequence ID" value="XM_014045686.1"/>
</dbReference>
<name>A0A0D2N8W1_9CHLO</name>
<evidence type="ECO:0000313" key="13">
    <source>
        <dbReference type="EMBL" id="KIZ02121.1"/>
    </source>
</evidence>
<dbReference type="Pfam" id="PF06419">
    <property type="entry name" value="COG6_N"/>
    <property type="match status" value="1"/>
</dbReference>
<dbReference type="InterPro" id="IPR048369">
    <property type="entry name" value="COG6_C"/>
</dbReference>
<dbReference type="InterPro" id="IPR048368">
    <property type="entry name" value="COG6_N"/>
</dbReference>
<dbReference type="KEGG" id="mng:MNEG_5837"/>
<evidence type="ECO:0000313" key="14">
    <source>
        <dbReference type="Proteomes" id="UP000054498"/>
    </source>
</evidence>
<organism evidence="13 14">
    <name type="scientific">Monoraphidium neglectum</name>
    <dbReference type="NCBI Taxonomy" id="145388"/>
    <lineage>
        <taxon>Eukaryota</taxon>
        <taxon>Viridiplantae</taxon>
        <taxon>Chlorophyta</taxon>
        <taxon>core chlorophytes</taxon>
        <taxon>Chlorophyceae</taxon>
        <taxon>CS clade</taxon>
        <taxon>Sphaeropleales</taxon>
        <taxon>Selenastraceae</taxon>
        <taxon>Monoraphidium</taxon>
    </lineage>
</organism>
<evidence type="ECO:0000256" key="5">
    <source>
        <dbReference type="ARBA" id="ARBA00022927"/>
    </source>
</evidence>
<proteinExistence type="inferred from homology"/>
<feature type="domain" description="Conserved Oligomeric Golgi complex subunit 6 C-terminal" evidence="12">
    <location>
        <begin position="175"/>
        <end position="697"/>
    </location>
</feature>
<feature type="compositionally biased region" description="Gly residues" evidence="10">
    <location>
        <begin position="342"/>
        <end position="355"/>
    </location>
</feature>
<keyword evidence="14" id="KW-1185">Reference proteome</keyword>
<evidence type="ECO:0000256" key="8">
    <source>
        <dbReference type="ARBA" id="ARBA00031348"/>
    </source>
</evidence>
<accession>A0A0D2N8W1</accession>
<dbReference type="STRING" id="145388.A0A0D2N8W1"/>
<dbReference type="AlphaFoldDB" id="A0A0D2N8W1"/>
<reference evidence="13 14" key="1">
    <citation type="journal article" date="2013" name="BMC Genomics">
        <title>Reconstruction of the lipid metabolism for the microalga Monoraphidium neglectum from its genome sequence reveals characteristics suitable for biofuel production.</title>
        <authorList>
            <person name="Bogen C."/>
            <person name="Al-Dilaimi A."/>
            <person name="Albersmeier A."/>
            <person name="Wichmann J."/>
            <person name="Grundmann M."/>
            <person name="Rupp O."/>
            <person name="Lauersen K.J."/>
            <person name="Blifernez-Klassen O."/>
            <person name="Kalinowski J."/>
            <person name="Goesmann A."/>
            <person name="Mussgnug J.H."/>
            <person name="Kruse O."/>
        </authorList>
    </citation>
    <scope>NUCLEOTIDE SEQUENCE [LARGE SCALE GENOMIC DNA]</scope>
    <source>
        <strain evidence="13 14">SAG 48.87</strain>
    </source>
</reference>